<feature type="signal peptide" evidence="8">
    <location>
        <begin position="1"/>
        <end position="21"/>
    </location>
</feature>
<dbReference type="Gene3D" id="2.40.170.20">
    <property type="entry name" value="TonB-dependent receptor, beta-barrel domain"/>
    <property type="match status" value="1"/>
</dbReference>
<dbReference type="GO" id="GO:0009279">
    <property type="term" value="C:cell outer membrane"/>
    <property type="evidence" value="ECO:0007669"/>
    <property type="project" value="UniProtKB-SubCell"/>
</dbReference>
<keyword evidence="5 7" id="KW-0472">Membrane</keyword>
<dbReference type="KEGG" id="orh:Ornrh_0843"/>
<protein>
    <submittedName>
        <fullName evidence="10">TonB-linked outer membrane protein, SusC/RagA family</fullName>
    </submittedName>
</protein>
<sequence>MRRKMIWSSFMLFFFTSVIFAQVITGKVEDDFGPVDRAIIGLQGNKKLKVESDHEGNFQIDGKIGDVLIVIDPVTLNEKRFPVDKLNMGILKLLEKEIALDVVVGYGTQKKVNMTGTVNTVSADDIRGKATSSLTNALQGVTPGVTVISRPGNVGSDMGSINVRGRGNLGTSSPLYIVDGIPVSAGDFQRIPSNDVESISILKDAAATSIYGARAAYGVFLVTTKKGKEGKASISYNGYYGLQTAINLPQKLNALEFALLSNEANINAGKKPIFTDAQIQKIKEGNSPDLYPDNDWYKLFYKGTAPIQEHNISLSGGGKTRYYVSGTFFDQESLVPGTDLKRYSFRTNTERQFSDKFKLGTNVSYTLEKFKRKGDWNTQNLDRMSPLSVLRHSDGSWGTVTAGAENTVNASNNPVRRVEEGGWGGYETNRFIASLNAEYKPFKDLSITGVMSYKTYDERNSSFTNRTERLIGHISKQPMAGTDTRINSLKKTWKHDYNLMSQMYATYTKTISKHDMSLMAGVQYEDYYYEELMARRDDYPSNALTTINAGSGKAENLGNGGDHSARKFFSQFGRLTYAFDSRYLFEANVRIDQSSQFHKDQRVGVFPSFSAGWRVSQEDFMRNLRWLNNLKLRASWGKAGYVNNVGYYDYFDVLGLGPAYVTGGVLADGVWPSLQVNKNFTWETVTTTNFGFDLAVLKNSLELQADVFKKEASDILLKTPQPYELGLRDSERAAVNGGVVNNKGVELSLKYNGGIRDFKYSISGNFSKIWNEIKDLRGQDKQIEGYWIKQEGGSIGDFYGYIADGLFTSKDEIEKHANQQSKNTSPGDIIYRDLNGDGKITADDRTVLGNDVPYLTYGLNINMSYKNFDLSIQGQGVDGVSVYLFEEATQAFFNGAGAKKYHLGRWTKDNPNPKANYPRLLPTADNNHNGRKSSFWLYDADYFRIKNISLGYTLPQKAMGKIGFQNLRLYISGTNMFTIRADKRLKDFDPESPSVRGTYPTIKTVSFGINASF</sequence>
<keyword evidence="8" id="KW-0732">Signal</keyword>
<dbReference type="InterPro" id="IPR012910">
    <property type="entry name" value="Plug_dom"/>
</dbReference>
<evidence type="ECO:0000256" key="2">
    <source>
        <dbReference type="ARBA" id="ARBA00022448"/>
    </source>
</evidence>
<comment type="subcellular location">
    <subcellularLocation>
        <location evidence="1 7">Cell outer membrane</location>
        <topology evidence="1 7">Multi-pass membrane protein</topology>
    </subcellularLocation>
</comment>
<dbReference type="InterPro" id="IPR023996">
    <property type="entry name" value="TonB-dep_OMP_SusC/RagA"/>
</dbReference>
<keyword evidence="6 7" id="KW-0998">Cell outer membrane</keyword>
<evidence type="ECO:0000256" key="5">
    <source>
        <dbReference type="ARBA" id="ARBA00023136"/>
    </source>
</evidence>
<reference evidence="10 11" key="1">
    <citation type="submission" date="2012-06" db="EMBL/GenBank/DDBJ databases">
        <title>The complete genome of Ornithobacterium rhinotracheale DSM 15997.</title>
        <authorList>
            <consortium name="US DOE Joint Genome Institute (JGI-PGF)"/>
            <person name="Lucas S."/>
            <person name="Copeland A."/>
            <person name="Lapidus A."/>
            <person name="Goodwin L."/>
            <person name="Pitluck S."/>
            <person name="Peters L."/>
            <person name="Mikhailova N."/>
            <person name="Teshima H."/>
            <person name="Kyrpides N."/>
            <person name="Mavromatis K."/>
            <person name="Pagani I."/>
            <person name="Ivanova N."/>
            <person name="Ovchinnikova G."/>
            <person name="Zeytun A."/>
            <person name="Detter J.C."/>
            <person name="Han C."/>
            <person name="Land M."/>
            <person name="Hauser L."/>
            <person name="Markowitz V."/>
            <person name="Cheng J.-F."/>
            <person name="Hugenholtz P."/>
            <person name="Woyke T."/>
            <person name="Wu D."/>
            <person name="Lang E."/>
            <person name="Kopitz M."/>
            <person name="Brambilla E."/>
            <person name="Klenk H.-P."/>
            <person name="Eisen J.A."/>
        </authorList>
    </citation>
    <scope>NUCLEOTIDE SEQUENCE [LARGE SCALE GENOMIC DNA]</scope>
    <source>
        <strain evidence="11">ATCC 51463 / DSM 15997 / CCUG 23171 / LMG 9086</strain>
    </source>
</reference>
<accession>I3ZZA5</accession>
<evidence type="ECO:0000256" key="8">
    <source>
        <dbReference type="SAM" id="SignalP"/>
    </source>
</evidence>
<keyword evidence="3 7" id="KW-1134">Transmembrane beta strand</keyword>
<dbReference type="HOGENOM" id="CLU_004317_1_1_10"/>
<dbReference type="GeneID" id="97257551"/>
<dbReference type="PATRIC" id="fig|867902.3.peg.825"/>
<dbReference type="InterPro" id="IPR023997">
    <property type="entry name" value="TonB-dep_OMP_SusC/RagA_CS"/>
</dbReference>
<evidence type="ECO:0000256" key="7">
    <source>
        <dbReference type="PROSITE-ProRule" id="PRU01360"/>
    </source>
</evidence>
<dbReference type="InterPro" id="IPR036942">
    <property type="entry name" value="Beta-barrel_TonB_sf"/>
</dbReference>
<name>I3ZZA5_ORNRL</name>
<evidence type="ECO:0000256" key="6">
    <source>
        <dbReference type="ARBA" id="ARBA00023237"/>
    </source>
</evidence>
<dbReference type="NCBIfam" id="TIGR04056">
    <property type="entry name" value="OMP_RagA_SusC"/>
    <property type="match status" value="1"/>
</dbReference>
<dbReference type="EMBL" id="CP003283">
    <property type="protein sequence ID" value="AFL97039.1"/>
    <property type="molecule type" value="Genomic_DNA"/>
</dbReference>
<evidence type="ECO:0000313" key="11">
    <source>
        <dbReference type="Proteomes" id="UP000006051"/>
    </source>
</evidence>
<organism evidence="10 11">
    <name type="scientific">Ornithobacterium rhinotracheale (strain ATCC 51463 / DSM 15997 / CCUG 23171 / CIP 104009 / LMG 9086)</name>
    <dbReference type="NCBI Taxonomy" id="867902"/>
    <lineage>
        <taxon>Bacteria</taxon>
        <taxon>Pseudomonadati</taxon>
        <taxon>Bacteroidota</taxon>
        <taxon>Flavobacteriia</taxon>
        <taxon>Flavobacteriales</taxon>
        <taxon>Weeksellaceae</taxon>
        <taxon>Ornithobacterium</taxon>
    </lineage>
</organism>
<dbReference type="RefSeq" id="WP_014790640.1">
    <property type="nucleotide sequence ID" value="NC_018016.1"/>
</dbReference>
<evidence type="ECO:0000313" key="10">
    <source>
        <dbReference type="EMBL" id="AFL97039.1"/>
    </source>
</evidence>
<keyword evidence="11" id="KW-1185">Reference proteome</keyword>
<dbReference type="InterPro" id="IPR037066">
    <property type="entry name" value="Plug_dom_sf"/>
</dbReference>
<dbReference type="SUPFAM" id="SSF56935">
    <property type="entry name" value="Porins"/>
    <property type="match status" value="1"/>
</dbReference>
<dbReference type="Proteomes" id="UP000006051">
    <property type="component" value="Chromosome"/>
</dbReference>
<comment type="similarity">
    <text evidence="7">Belongs to the TonB-dependent receptor family.</text>
</comment>
<feature type="domain" description="TonB-dependent receptor plug" evidence="9">
    <location>
        <begin position="111"/>
        <end position="219"/>
    </location>
</feature>
<feature type="chain" id="PRO_5003684599" evidence="8">
    <location>
        <begin position="22"/>
        <end position="1013"/>
    </location>
</feature>
<dbReference type="GeneID" id="71569134"/>
<evidence type="ECO:0000256" key="4">
    <source>
        <dbReference type="ARBA" id="ARBA00022692"/>
    </source>
</evidence>
<evidence type="ECO:0000256" key="3">
    <source>
        <dbReference type="ARBA" id="ARBA00022452"/>
    </source>
</evidence>
<dbReference type="InterPro" id="IPR039426">
    <property type="entry name" value="TonB-dep_rcpt-like"/>
</dbReference>
<evidence type="ECO:0000256" key="1">
    <source>
        <dbReference type="ARBA" id="ARBA00004571"/>
    </source>
</evidence>
<keyword evidence="2 7" id="KW-0813">Transport</keyword>
<dbReference type="eggNOG" id="COG4771">
    <property type="taxonomic scope" value="Bacteria"/>
</dbReference>
<dbReference type="STRING" id="867902.Ornrh_0843"/>
<dbReference type="Gene3D" id="2.170.130.10">
    <property type="entry name" value="TonB-dependent receptor, plug domain"/>
    <property type="match status" value="1"/>
</dbReference>
<proteinExistence type="inferred from homology"/>
<dbReference type="NCBIfam" id="TIGR04057">
    <property type="entry name" value="SusC_RagA_signa"/>
    <property type="match status" value="1"/>
</dbReference>
<gene>
    <name evidence="10" type="ordered locus">Ornrh_0843</name>
</gene>
<dbReference type="AlphaFoldDB" id="I3ZZA5"/>
<evidence type="ECO:0000259" key="9">
    <source>
        <dbReference type="Pfam" id="PF07715"/>
    </source>
</evidence>
<keyword evidence="4 7" id="KW-0812">Transmembrane</keyword>
<dbReference type="Pfam" id="PF07715">
    <property type="entry name" value="Plug"/>
    <property type="match status" value="1"/>
</dbReference>
<dbReference type="PROSITE" id="PS52016">
    <property type="entry name" value="TONB_DEPENDENT_REC_3"/>
    <property type="match status" value="1"/>
</dbReference>